<dbReference type="Gene3D" id="3.40.50.720">
    <property type="entry name" value="NAD(P)-binding Rossmann-like Domain"/>
    <property type="match status" value="1"/>
</dbReference>
<dbReference type="SUPFAM" id="SSF51735">
    <property type="entry name" value="NAD(P)-binding Rossmann-fold domains"/>
    <property type="match status" value="1"/>
</dbReference>
<evidence type="ECO:0000256" key="2">
    <source>
        <dbReference type="ARBA" id="ARBA00023002"/>
    </source>
</evidence>
<organism evidence="3 4">
    <name type="scientific">Caballeronia catudaia</name>
    <dbReference type="NCBI Taxonomy" id="1777136"/>
    <lineage>
        <taxon>Bacteria</taxon>
        <taxon>Pseudomonadati</taxon>
        <taxon>Pseudomonadota</taxon>
        <taxon>Betaproteobacteria</taxon>
        <taxon>Burkholderiales</taxon>
        <taxon>Burkholderiaceae</taxon>
        <taxon>Caballeronia</taxon>
    </lineage>
</organism>
<dbReference type="EMBL" id="FCOF02000067">
    <property type="protein sequence ID" value="SAK93830.1"/>
    <property type="molecule type" value="Genomic_DNA"/>
</dbReference>
<name>A0A158DHF1_9BURK</name>
<keyword evidence="4" id="KW-1185">Reference proteome</keyword>
<evidence type="ECO:0000313" key="3">
    <source>
        <dbReference type="EMBL" id="SAK93830.1"/>
    </source>
</evidence>
<dbReference type="GO" id="GO:0070402">
    <property type="term" value="F:NADPH binding"/>
    <property type="evidence" value="ECO:0007669"/>
    <property type="project" value="TreeGrafter"/>
</dbReference>
<dbReference type="GO" id="GO:0016651">
    <property type="term" value="F:oxidoreductase activity, acting on NAD(P)H"/>
    <property type="evidence" value="ECO:0007669"/>
    <property type="project" value="TreeGrafter"/>
</dbReference>
<evidence type="ECO:0000313" key="4">
    <source>
        <dbReference type="Proteomes" id="UP000054870"/>
    </source>
</evidence>
<comment type="caution">
    <text evidence="3">The sequence shown here is derived from an EMBL/GenBank/DDBJ whole genome shotgun (WGS) entry which is preliminary data.</text>
</comment>
<dbReference type="AlphaFoldDB" id="A0A158DHF1"/>
<sequence>MIAKAMGASNIMTTVSTKMQHEASLRLGANHTINYRSEDFVAKVAGFTQGKGVDVILDIVGSDYVGRNFTAAALDGRILQVSALEGPAKDLNLWPMMTKRLAHLGSTLRSRPNAEKSAIISELERHVWPLIEAGTIKPQIYRTFPLTQARQAHEVLEAGGHIGKLVLTTAAAAEDRSASP</sequence>
<dbReference type="Pfam" id="PF13602">
    <property type="entry name" value="ADH_zinc_N_2"/>
    <property type="match status" value="1"/>
</dbReference>
<dbReference type="Gene3D" id="3.90.180.10">
    <property type="entry name" value="Medium-chain alcohol dehydrogenases, catalytic domain"/>
    <property type="match status" value="1"/>
</dbReference>
<keyword evidence="2" id="KW-0560">Oxidoreductase</keyword>
<dbReference type="Proteomes" id="UP000054870">
    <property type="component" value="Unassembled WGS sequence"/>
</dbReference>
<dbReference type="PANTHER" id="PTHR48106">
    <property type="entry name" value="QUINONE OXIDOREDUCTASE PIG3-RELATED"/>
    <property type="match status" value="1"/>
</dbReference>
<evidence type="ECO:0000256" key="1">
    <source>
        <dbReference type="ARBA" id="ARBA00022857"/>
    </source>
</evidence>
<reference evidence="3" key="1">
    <citation type="submission" date="2016-01" db="EMBL/GenBank/DDBJ databases">
        <authorList>
            <person name="Peeters C."/>
        </authorList>
    </citation>
    <scope>NUCLEOTIDE SEQUENCE [LARGE SCALE GENOMIC DNA]</scope>
    <source>
        <strain evidence="3">LMG 29318</strain>
    </source>
</reference>
<accession>A0A158DHF1</accession>
<proteinExistence type="predicted"/>
<dbReference type="PANTHER" id="PTHR48106:SF8">
    <property type="entry name" value="OS02G0805600 PROTEIN"/>
    <property type="match status" value="1"/>
</dbReference>
<dbReference type="InterPro" id="IPR036291">
    <property type="entry name" value="NAD(P)-bd_dom_sf"/>
</dbReference>
<gene>
    <name evidence="3" type="ORF">AWB75_06726</name>
</gene>
<keyword evidence="1" id="KW-0521">NADP</keyword>
<protein>
    <submittedName>
        <fullName evidence="3">Zinc-binding dehydrogenase</fullName>
    </submittedName>
</protein>